<proteinExistence type="predicted"/>
<sequence>MSSTSRCSACWWMKFGASPKVGEEFSSINSPSPLGKVSNKNLPFYQTSITLPNLLTNHLYTIAPQATGHIPENTHKQTTGFLHPKPSNHHQIPPKTLQPPPPPPPLPKSQTALPPSSKVDQTIHALGNLTIVPSLKIGRPSGTDQQIMDQSHEVSLDINEIATSLREHLKTNKAFSQACCIYRVPARLRRLNEEAYTPSVVSIGPIHHGKENLKAMEDHKIMYLQQFLEQSKVSVEDLITIVRENETELRDCYAETIDLSRKDFATMILLDAVFVIMVLLKLNYVAESNESLRGDQIFFRPWKFDGVVFDMCLLENQLPFFFLEKLFELYPTNCTIMELTFELLKEIWANWVKEDSREKINSSRILHFVDFLRKCQQPAEQHLPAKKTSFSRVPTTMELHQSGVKFKNPKRNSLFDIRFSSGILEIPRLTIDDSTEILFRNVQAFEQCHHRFENMFVSNYITFISCLVRAPTDVEVLVRDENLKNLLNSDEAVSNLLYNLQQENYFNTN</sequence>
<reference evidence="2" key="1">
    <citation type="submission" date="2019-03" db="EMBL/GenBank/DDBJ databases">
        <authorList>
            <person name="Mank J."/>
            <person name="Almeida P."/>
        </authorList>
    </citation>
    <scope>NUCLEOTIDE SEQUENCE</scope>
    <source>
        <strain evidence="2">78183</strain>
    </source>
</reference>
<dbReference type="PANTHER" id="PTHR31170">
    <property type="entry name" value="BNAC04G53230D PROTEIN"/>
    <property type="match status" value="1"/>
</dbReference>
<dbReference type="EMBL" id="CAADRP010001763">
    <property type="protein sequence ID" value="VFU51669.1"/>
    <property type="molecule type" value="Genomic_DNA"/>
</dbReference>
<feature type="region of interest" description="Disordered" evidence="1">
    <location>
        <begin position="69"/>
        <end position="116"/>
    </location>
</feature>
<dbReference type="InterPro" id="IPR004158">
    <property type="entry name" value="DUF247_pln"/>
</dbReference>
<evidence type="ECO:0000256" key="1">
    <source>
        <dbReference type="SAM" id="MobiDB-lite"/>
    </source>
</evidence>
<dbReference type="AlphaFoldDB" id="A0A6N2MD34"/>
<name>A0A6N2MD34_SALVM</name>
<feature type="compositionally biased region" description="Pro residues" evidence="1">
    <location>
        <begin position="96"/>
        <end position="107"/>
    </location>
</feature>
<accession>A0A6N2MD34</accession>
<dbReference type="Pfam" id="PF03140">
    <property type="entry name" value="DUF247"/>
    <property type="match status" value="1"/>
</dbReference>
<evidence type="ECO:0000313" key="2">
    <source>
        <dbReference type="EMBL" id="VFU51669.1"/>
    </source>
</evidence>
<dbReference type="PANTHER" id="PTHR31170:SF17">
    <property type="match status" value="1"/>
</dbReference>
<organism evidence="2">
    <name type="scientific">Salix viminalis</name>
    <name type="common">Common osier</name>
    <name type="synonym">Basket willow</name>
    <dbReference type="NCBI Taxonomy" id="40686"/>
    <lineage>
        <taxon>Eukaryota</taxon>
        <taxon>Viridiplantae</taxon>
        <taxon>Streptophyta</taxon>
        <taxon>Embryophyta</taxon>
        <taxon>Tracheophyta</taxon>
        <taxon>Spermatophyta</taxon>
        <taxon>Magnoliopsida</taxon>
        <taxon>eudicotyledons</taxon>
        <taxon>Gunneridae</taxon>
        <taxon>Pentapetalae</taxon>
        <taxon>rosids</taxon>
        <taxon>fabids</taxon>
        <taxon>Malpighiales</taxon>
        <taxon>Salicaceae</taxon>
        <taxon>Saliceae</taxon>
        <taxon>Salix</taxon>
    </lineage>
</organism>
<protein>
    <submittedName>
        <fullName evidence="2">Uncharacterized protein</fullName>
    </submittedName>
</protein>
<gene>
    <name evidence="2" type="ORF">SVIM_LOCUS350422</name>
</gene>